<comment type="caution">
    <text evidence="1">The sequence shown here is derived from an EMBL/GenBank/DDBJ whole genome shotgun (WGS) entry which is preliminary data.</text>
</comment>
<gene>
    <name evidence="1" type="ORF">BSTOLATCC_MIC63372</name>
</gene>
<dbReference type="AlphaFoldDB" id="A0AAU9KE55"/>
<reference evidence="1" key="1">
    <citation type="submission" date="2021-09" db="EMBL/GenBank/DDBJ databases">
        <authorList>
            <consortium name="AG Swart"/>
            <person name="Singh M."/>
            <person name="Singh A."/>
            <person name="Seah K."/>
            <person name="Emmerich C."/>
        </authorList>
    </citation>
    <scope>NUCLEOTIDE SEQUENCE</scope>
    <source>
        <strain evidence="1">ATCC30299</strain>
    </source>
</reference>
<accession>A0AAU9KE55</accession>
<dbReference type="EMBL" id="CAJZBQ010000061">
    <property type="protein sequence ID" value="CAG9335164.1"/>
    <property type="molecule type" value="Genomic_DNA"/>
</dbReference>
<evidence type="ECO:0000313" key="2">
    <source>
        <dbReference type="Proteomes" id="UP001162131"/>
    </source>
</evidence>
<name>A0AAU9KE55_9CILI</name>
<proteinExistence type="predicted"/>
<evidence type="ECO:0000313" key="1">
    <source>
        <dbReference type="EMBL" id="CAG9335164.1"/>
    </source>
</evidence>
<protein>
    <submittedName>
        <fullName evidence="1">Uncharacterized protein</fullName>
    </submittedName>
</protein>
<sequence length="103" mass="11955">MTIASRNWYNGAKLFYIFKQKLKSLNRPFFTEISRAYIEKKNMQSPLEMDNKIMKPTSIESANAKDSISLIINENSDSLKEPENANKPIKNPQKIRQACLIFK</sequence>
<organism evidence="1 2">
    <name type="scientific">Blepharisma stoltei</name>
    <dbReference type="NCBI Taxonomy" id="1481888"/>
    <lineage>
        <taxon>Eukaryota</taxon>
        <taxon>Sar</taxon>
        <taxon>Alveolata</taxon>
        <taxon>Ciliophora</taxon>
        <taxon>Postciliodesmatophora</taxon>
        <taxon>Heterotrichea</taxon>
        <taxon>Heterotrichida</taxon>
        <taxon>Blepharismidae</taxon>
        <taxon>Blepharisma</taxon>
    </lineage>
</organism>
<keyword evidence="2" id="KW-1185">Reference proteome</keyword>
<dbReference type="Proteomes" id="UP001162131">
    <property type="component" value="Unassembled WGS sequence"/>
</dbReference>